<accession>A0A1L9PGJ1</accession>
<dbReference type="InterPro" id="IPR011701">
    <property type="entry name" value="MFS"/>
</dbReference>
<dbReference type="FunFam" id="1.20.1250.20:FF:000396">
    <property type="entry name" value="MFS general substrate transporter"/>
    <property type="match status" value="1"/>
</dbReference>
<evidence type="ECO:0000256" key="7">
    <source>
        <dbReference type="SAM" id="Phobius"/>
    </source>
</evidence>
<dbReference type="Pfam" id="PF07690">
    <property type="entry name" value="MFS_1"/>
    <property type="match status" value="1"/>
</dbReference>
<feature type="domain" description="Major facilitator superfamily (MFS) profile" evidence="8">
    <location>
        <begin position="148"/>
        <end position="756"/>
    </location>
</feature>
<dbReference type="GeneID" id="63725510"/>
<dbReference type="VEuPathDB" id="FungiDB:ASPVEDRAFT_27286"/>
<evidence type="ECO:0000313" key="10">
    <source>
        <dbReference type="Proteomes" id="UP000184073"/>
    </source>
</evidence>
<keyword evidence="10" id="KW-1185">Reference proteome</keyword>
<dbReference type="InterPro" id="IPR036259">
    <property type="entry name" value="MFS_trans_sf"/>
</dbReference>
<dbReference type="STRING" id="1036611.A0A1L9PGJ1"/>
<dbReference type="Gene3D" id="1.20.1720.10">
    <property type="entry name" value="Multidrug resistance protein D"/>
    <property type="match status" value="1"/>
</dbReference>
<evidence type="ECO:0000256" key="2">
    <source>
        <dbReference type="ARBA" id="ARBA00022448"/>
    </source>
</evidence>
<dbReference type="EMBL" id="KV878127">
    <property type="protein sequence ID" value="OJJ00565.1"/>
    <property type="molecule type" value="Genomic_DNA"/>
</dbReference>
<dbReference type="AlphaFoldDB" id="A0A1L9PGJ1"/>
<keyword evidence="2" id="KW-0813">Transport</keyword>
<feature type="transmembrane region" description="Helical" evidence="7">
    <location>
        <begin position="560"/>
        <end position="584"/>
    </location>
</feature>
<feature type="transmembrane region" description="Helical" evidence="7">
    <location>
        <begin position="243"/>
        <end position="266"/>
    </location>
</feature>
<feature type="transmembrane region" description="Helical" evidence="7">
    <location>
        <begin position="686"/>
        <end position="706"/>
    </location>
</feature>
<evidence type="ECO:0000256" key="4">
    <source>
        <dbReference type="ARBA" id="ARBA00022989"/>
    </source>
</evidence>
<feature type="transmembrane region" description="Helical" evidence="7">
    <location>
        <begin position="273"/>
        <end position="296"/>
    </location>
</feature>
<feature type="transmembrane region" description="Helical" evidence="7">
    <location>
        <begin position="190"/>
        <end position="209"/>
    </location>
</feature>
<dbReference type="FunFam" id="1.20.1720.10:FF:000009">
    <property type="entry name" value="MFS multidrug transporter"/>
    <property type="match status" value="1"/>
</dbReference>
<evidence type="ECO:0000256" key="1">
    <source>
        <dbReference type="ARBA" id="ARBA00004141"/>
    </source>
</evidence>
<feature type="region of interest" description="Disordered" evidence="6">
    <location>
        <begin position="80"/>
        <end position="137"/>
    </location>
</feature>
<feature type="transmembrane region" description="Helical" evidence="7">
    <location>
        <begin position="718"/>
        <end position="740"/>
    </location>
</feature>
<keyword evidence="5 7" id="KW-0472">Membrane</keyword>
<evidence type="ECO:0000256" key="3">
    <source>
        <dbReference type="ARBA" id="ARBA00022692"/>
    </source>
</evidence>
<dbReference type="InterPro" id="IPR020846">
    <property type="entry name" value="MFS_dom"/>
</dbReference>
<feature type="transmembrane region" description="Helical" evidence="7">
    <location>
        <begin position="632"/>
        <end position="658"/>
    </location>
</feature>
<feature type="compositionally biased region" description="Basic and acidic residues" evidence="6">
    <location>
        <begin position="360"/>
        <end position="374"/>
    </location>
</feature>
<dbReference type="PANTHER" id="PTHR23502">
    <property type="entry name" value="MAJOR FACILITATOR SUPERFAMILY"/>
    <property type="match status" value="1"/>
</dbReference>
<dbReference type="OrthoDB" id="4500315at2759"/>
<feature type="transmembrane region" description="Helical" evidence="7">
    <location>
        <begin position="302"/>
        <end position="327"/>
    </location>
</feature>
<feature type="transmembrane region" description="Helical" evidence="7">
    <location>
        <begin position="214"/>
        <end position="231"/>
    </location>
</feature>
<sequence length="756" mass="83960">MATTEEHMDAGTARQQEQDGSRSRPDRGWWKNMFRSSSSGDGDSSAEHMDYRSRATLGILSDPETDEVPGTVLLLSSNRNEPLGLRHQPHRTSASSLPIPYSSSRSSSRASAPPTSKKTSNGQIVLEPQPDDSRNDPLNWPVWRRDAALISLGFYCLMGGGMTPVLAAGFNQVAEDYNVDTQKVAYTTGLYMLGLGIGSVIMSPTAILWGKRPVYLLGASLFIISAIWCALSPNYPSLVLARIFQGIAVSPVECLPSATIAEIYFLHERAYRVGIYTLLLLGGKNLVPLVSAAIIGSLNWRWVFWIVAIIVGACLVAIFFFLPETFWDRTPRPRRHRKRPDLYRSVSDMVTHGLHRGRGRPTENRQPDMPHSEENPDLASQKRAKKGHVGFVDNNSELEIQEKEQLPSGLEPAPSMQPPQELADPAIEPSGRDEKSAVPPLDATPTRHSTDLETGRFASHSPARSASLEPAAGLSLPVQYTNRLRERTDIPFIHYLRVWNGRMSHDRWIRVAVRPFILFAYPAVLWSAVVYALSVGWLIVLSEVVSHIYQDKESYNFTSLQTGLIYISPFVGGLLGTAVAGKISDIIVRYMTRRNGGVYEPEFRLVMAIPIALSTTIGLMGFGWSAQEKDAWIVPTIFFGLVSFGCCLGSTTAITFCVDSYRQYAGEALVTLNWSKSTSPIPQLQYCTVTNSGTDVFHGLIFSLFVVDWMEVDGARMVFVALGVIQLGLLLCSIPMYIYGKRARMWTVRKRLMEKY</sequence>
<feature type="region of interest" description="Disordered" evidence="6">
    <location>
        <begin position="352"/>
        <end position="384"/>
    </location>
</feature>
<reference evidence="10" key="1">
    <citation type="journal article" date="2017" name="Genome Biol.">
        <title>Comparative genomics reveals high biological diversity and specific adaptations in the industrially and medically important fungal genus Aspergillus.</title>
        <authorList>
            <person name="de Vries R.P."/>
            <person name="Riley R."/>
            <person name="Wiebenga A."/>
            <person name="Aguilar-Osorio G."/>
            <person name="Amillis S."/>
            <person name="Uchima C.A."/>
            <person name="Anderluh G."/>
            <person name="Asadollahi M."/>
            <person name="Askin M."/>
            <person name="Barry K."/>
            <person name="Battaglia E."/>
            <person name="Bayram O."/>
            <person name="Benocci T."/>
            <person name="Braus-Stromeyer S.A."/>
            <person name="Caldana C."/>
            <person name="Canovas D."/>
            <person name="Cerqueira G.C."/>
            <person name="Chen F."/>
            <person name="Chen W."/>
            <person name="Choi C."/>
            <person name="Clum A."/>
            <person name="Dos Santos R.A."/>
            <person name="Damasio A.R."/>
            <person name="Diallinas G."/>
            <person name="Emri T."/>
            <person name="Fekete E."/>
            <person name="Flipphi M."/>
            <person name="Freyberg S."/>
            <person name="Gallo A."/>
            <person name="Gournas C."/>
            <person name="Habgood R."/>
            <person name="Hainaut M."/>
            <person name="Harispe M.L."/>
            <person name="Henrissat B."/>
            <person name="Hilden K.S."/>
            <person name="Hope R."/>
            <person name="Hossain A."/>
            <person name="Karabika E."/>
            <person name="Karaffa L."/>
            <person name="Karanyi Z."/>
            <person name="Krasevec N."/>
            <person name="Kuo A."/>
            <person name="Kusch H."/>
            <person name="LaButti K."/>
            <person name="Lagendijk E.L."/>
            <person name="Lapidus A."/>
            <person name="Levasseur A."/>
            <person name="Lindquist E."/>
            <person name="Lipzen A."/>
            <person name="Logrieco A.F."/>
            <person name="MacCabe A."/>
            <person name="Maekelae M.R."/>
            <person name="Malavazi I."/>
            <person name="Melin P."/>
            <person name="Meyer V."/>
            <person name="Mielnichuk N."/>
            <person name="Miskei M."/>
            <person name="Molnar A.P."/>
            <person name="Mule G."/>
            <person name="Ngan C.Y."/>
            <person name="Orejas M."/>
            <person name="Orosz E."/>
            <person name="Ouedraogo J.P."/>
            <person name="Overkamp K.M."/>
            <person name="Park H.-S."/>
            <person name="Perrone G."/>
            <person name="Piumi F."/>
            <person name="Punt P.J."/>
            <person name="Ram A.F."/>
            <person name="Ramon A."/>
            <person name="Rauscher S."/>
            <person name="Record E."/>
            <person name="Riano-Pachon D.M."/>
            <person name="Robert V."/>
            <person name="Roehrig J."/>
            <person name="Ruller R."/>
            <person name="Salamov A."/>
            <person name="Salih N.S."/>
            <person name="Samson R.A."/>
            <person name="Sandor E."/>
            <person name="Sanguinetti M."/>
            <person name="Schuetze T."/>
            <person name="Sepcic K."/>
            <person name="Shelest E."/>
            <person name="Sherlock G."/>
            <person name="Sophianopoulou V."/>
            <person name="Squina F.M."/>
            <person name="Sun H."/>
            <person name="Susca A."/>
            <person name="Todd R.B."/>
            <person name="Tsang A."/>
            <person name="Unkles S.E."/>
            <person name="van de Wiele N."/>
            <person name="van Rossen-Uffink D."/>
            <person name="Oliveira J.V."/>
            <person name="Vesth T.C."/>
            <person name="Visser J."/>
            <person name="Yu J.-H."/>
            <person name="Zhou M."/>
            <person name="Andersen M.R."/>
            <person name="Archer D.B."/>
            <person name="Baker S.E."/>
            <person name="Benoit I."/>
            <person name="Brakhage A.A."/>
            <person name="Braus G.H."/>
            <person name="Fischer R."/>
            <person name="Frisvad J.C."/>
            <person name="Goldman G.H."/>
            <person name="Houbraken J."/>
            <person name="Oakley B."/>
            <person name="Pocsi I."/>
            <person name="Scazzocchio C."/>
            <person name="Seiboth B."/>
            <person name="vanKuyk P.A."/>
            <person name="Wortman J."/>
            <person name="Dyer P.S."/>
            <person name="Grigoriev I.V."/>
        </authorList>
    </citation>
    <scope>NUCLEOTIDE SEQUENCE [LARGE SCALE GENOMIC DNA]</scope>
    <source>
        <strain evidence="10">CBS 583.65</strain>
    </source>
</reference>
<proteinExistence type="predicted"/>
<name>A0A1L9PGJ1_ASPVE</name>
<comment type="subcellular location">
    <subcellularLocation>
        <location evidence="1">Membrane</location>
        <topology evidence="1">Multi-pass membrane protein</topology>
    </subcellularLocation>
</comment>
<evidence type="ECO:0000256" key="5">
    <source>
        <dbReference type="ARBA" id="ARBA00023136"/>
    </source>
</evidence>
<feature type="region of interest" description="Disordered" evidence="6">
    <location>
        <begin position="1"/>
        <end position="49"/>
    </location>
</feature>
<keyword evidence="4 7" id="KW-1133">Transmembrane helix</keyword>
<feature type="transmembrane region" description="Helical" evidence="7">
    <location>
        <begin position="516"/>
        <end position="540"/>
    </location>
</feature>
<feature type="transmembrane region" description="Helical" evidence="7">
    <location>
        <begin position="147"/>
        <end position="170"/>
    </location>
</feature>
<feature type="compositionally biased region" description="Low complexity" evidence="6">
    <location>
        <begin position="93"/>
        <end position="116"/>
    </location>
</feature>
<dbReference type="GO" id="GO:0022857">
    <property type="term" value="F:transmembrane transporter activity"/>
    <property type="evidence" value="ECO:0007669"/>
    <property type="project" value="InterPro"/>
</dbReference>
<feature type="region of interest" description="Disordered" evidence="6">
    <location>
        <begin position="403"/>
        <end position="466"/>
    </location>
</feature>
<feature type="compositionally biased region" description="Basic and acidic residues" evidence="6">
    <location>
        <begin position="16"/>
        <end position="29"/>
    </location>
</feature>
<protein>
    <recommendedName>
        <fullName evidence="8">Major facilitator superfamily (MFS) profile domain-containing protein</fullName>
    </recommendedName>
</protein>
<dbReference type="PANTHER" id="PTHR23502:SF4">
    <property type="entry name" value="MAJOR FACILITATOR SUPERFAMILY (MFS) PROFILE DOMAIN-CONTAINING PROTEIN-RELATED"/>
    <property type="match status" value="1"/>
</dbReference>
<organism evidence="9 10">
    <name type="scientific">Aspergillus versicolor CBS 583.65</name>
    <dbReference type="NCBI Taxonomy" id="1036611"/>
    <lineage>
        <taxon>Eukaryota</taxon>
        <taxon>Fungi</taxon>
        <taxon>Dikarya</taxon>
        <taxon>Ascomycota</taxon>
        <taxon>Pezizomycotina</taxon>
        <taxon>Eurotiomycetes</taxon>
        <taxon>Eurotiomycetidae</taxon>
        <taxon>Eurotiales</taxon>
        <taxon>Aspergillaceae</taxon>
        <taxon>Aspergillus</taxon>
        <taxon>Aspergillus subgen. Nidulantes</taxon>
    </lineage>
</organism>
<dbReference type="GO" id="GO:0005886">
    <property type="term" value="C:plasma membrane"/>
    <property type="evidence" value="ECO:0007669"/>
    <property type="project" value="TreeGrafter"/>
</dbReference>
<dbReference type="SUPFAM" id="SSF103473">
    <property type="entry name" value="MFS general substrate transporter"/>
    <property type="match status" value="1"/>
</dbReference>
<dbReference type="Proteomes" id="UP000184073">
    <property type="component" value="Unassembled WGS sequence"/>
</dbReference>
<keyword evidence="3 7" id="KW-0812">Transmembrane</keyword>
<evidence type="ECO:0000256" key="6">
    <source>
        <dbReference type="SAM" id="MobiDB-lite"/>
    </source>
</evidence>
<dbReference type="PROSITE" id="PS50850">
    <property type="entry name" value="MFS"/>
    <property type="match status" value="1"/>
</dbReference>
<feature type="transmembrane region" description="Helical" evidence="7">
    <location>
        <begin position="605"/>
        <end position="626"/>
    </location>
</feature>
<evidence type="ECO:0000259" key="8">
    <source>
        <dbReference type="PROSITE" id="PS50850"/>
    </source>
</evidence>
<gene>
    <name evidence="9" type="ORF">ASPVEDRAFT_27286</name>
</gene>
<evidence type="ECO:0000313" key="9">
    <source>
        <dbReference type="EMBL" id="OJJ00565.1"/>
    </source>
</evidence>
<dbReference type="RefSeq" id="XP_040666327.1">
    <property type="nucleotide sequence ID" value="XM_040809999.1"/>
</dbReference>